<comment type="caution">
    <text evidence="9">The sequence shown here is derived from an EMBL/GenBank/DDBJ whole genome shotgun (WGS) entry which is preliminary data.</text>
</comment>
<evidence type="ECO:0000256" key="7">
    <source>
        <dbReference type="RuleBase" id="RU003942"/>
    </source>
</evidence>
<reference evidence="9 10" key="1">
    <citation type="submission" date="2010-08" db="EMBL/GenBank/DDBJ databases">
        <authorList>
            <person name="Weinstock G."/>
            <person name="Sodergren E."/>
            <person name="Clifton S."/>
            <person name="Fulton L."/>
            <person name="Fulton B."/>
            <person name="Courtney L."/>
            <person name="Fronick C."/>
            <person name="Harrison M."/>
            <person name="Strong C."/>
            <person name="Farmer C."/>
            <person name="Delahaunty K."/>
            <person name="Markovic C."/>
            <person name="Hall O."/>
            <person name="Minx P."/>
            <person name="Tomlinson C."/>
            <person name="Mitreva M."/>
            <person name="Hou S."/>
            <person name="Chen J."/>
            <person name="Wollam A."/>
            <person name="Pepin K.H."/>
            <person name="Johnson M."/>
            <person name="Bhonagiri V."/>
            <person name="Zhang X."/>
            <person name="Suruliraj S."/>
            <person name="Warren W."/>
            <person name="Chinwalla A."/>
            <person name="Mardis E.R."/>
            <person name="Wilson R.K."/>
        </authorList>
    </citation>
    <scope>NUCLEOTIDE SEQUENCE [LARGE SCALE GENOMIC DNA]</scope>
    <source>
        <strain evidence="9 10">F0359</strain>
    </source>
</reference>
<feature type="transmembrane region" description="Helical" evidence="8">
    <location>
        <begin position="60"/>
        <end position="79"/>
    </location>
</feature>
<name>E2Z9Y8_9FIRM</name>
<dbReference type="FunFam" id="1.10.3730.20:FF:000001">
    <property type="entry name" value="Quaternary ammonium compound resistance transporter SugE"/>
    <property type="match status" value="1"/>
</dbReference>
<evidence type="ECO:0000256" key="2">
    <source>
        <dbReference type="ARBA" id="ARBA00022448"/>
    </source>
</evidence>
<gene>
    <name evidence="9" type="primary">qacC</name>
    <name evidence="9" type="ORF">HMPREF9429_00244</name>
</gene>
<comment type="subcellular location">
    <subcellularLocation>
        <location evidence="1 7">Cell membrane</location>
        <topology evidence="1 7">Multi-pass membrane protein</topology>
    </subcellularLocation>
</comment>
<dbReference type="EMBL" id="AECS01000010">
    <property type="protein sequence ID" value="EFQ04750.1"/>
    <property type="molecule type" value="Genomic_DNA"/>
</dbReference>
<keyword evidence="5 8" id="KW-1133">Transmembrane helix</keyword>
<dbReference type="eggNOG" id="COG2076">
    <property type="taxonomic scope" value="Bacteria"/>
</dbReference>
<keyword evidence="4 7" id="KW-0812">Transmembrane</keyword>
<evidence type="ECO:0000256" key="3">
    <source>
        <dbReference type="ARBA" id="ARBA00022475"/>
    </source>
</evidence>
<protein>
    <submittedName>
        <fullName evidence="9">Quaternary ammonium compound-resistance protein QacC</fullName>
    </submittedName>
</protein>
<dbReference type="PANTHER" id="PTHR30561">
    <property type="entry name" value="SMR FAMILY PROTON-DEPENDENT DRUG EFFLUX TRANSPORTER SUGE"/>
    <property type="match status" value="1"/>
</dbReference>
<evidence type="ECO:0000256" key="6">
    <source>
        <dbReference type="ARBA" id="ARBA00023136"/>
    </source>
</evidence>
<dbReference type="AlphaFoldDB" id="E2Z9Y8"/>
<dbReference type="GO" id="GO:0005886">
    <property type="term" value="C:plasma membrane"/>
    <property type="evidence" value="ECO:0007669"/>
    <property type="project" value="UniProtKB-SubCell"/>
</dbReference>
<accession>E2Z9Y8</accession>
<dbReference type="STRING" id="706434.HMPREF9429_00244"/>
<dbReference type="SUPFAM" id="SSF103481">
    <property type="entry name" value="Multidrug resistance efflux transporter EmrE"/>
    <property type="match status" value="1"/>
</dbReference>
<sequence length="109" mass="11714">MQSYLLLGISIVFELLGTSFMKMSDGYSRLFPTVGVFICYGIAFYVLATIMNTLPLNVTYATWSGVGLVATAIIAVNVFGETMNVYNIIGIILILAGVLVLNLLGNTGH</sequence>
<evidence type="ECO:0000256" key="4">
    <source>
        <dbReference type="ARBA" id="ARBA00022692"/>
    </source>
</evidence>
<evidence type="ECO:0000256" key="5">
    <source>
        <dbReference type="ARBA" id="ARBA00022989"/>
    </source>
</evidence>
<keyword evidence="3" id="KW-1003">Cell membrane</keyword>
<dbReference type="Pfam" id="PF00893">
    <property type="entry name" value="Multi_Drug_Res"/>
    <property type="match status" value="1"/>
</dbReference>
<dbReference type="InterPro" id="IPR037185">
    <property type="entry name" value="EmrE-like"/>
</dbReference>
<evidence type="ECO:0000313" key="9">
    <source>
        <dbReference type="EMBL" id="EFQ04750.1"/>
    </source>
</evidence>
<feature type="transmembrane region" description="Helical" evidence="8">
    <location>
        <begin position="85"/>
        <end position="104"/>
    </location>
</feature>
<organism evidence="9 10">
    <name type="scientific">Megasphaera micronuciformis F0359</name>
    <dbReference type="NCBI Taxonomy" id="706434"/>
    <lineage>
        <taxon>Bacteria</taxon>
        <taxon>Bacillati</taxon>
        <taxon>Bacillota</taxon>
        <taxon>Negativicutes</taxon>
        <taxon>Veillonellales</taxon>
        <taxon>Veillonellaceae</taxon>
        <taxon>Megasphaera</taxon>
    </lineage>
</organism>
<evidence type="ECO:0000256" key="8">
    <source>
        <dbReference type="SAM" id="Phobius"/>
    </source>
</evidence>
<dbReference type="Gene3D" id="1.10.3730.20">
    <property type="match status" value="1"/>
</dbReference>
<dbReference type="Proteomes" id="UP000003195">
    <property type="component" value="Unassembled WGS sequence"/>
</dbReference>
<feature type="transmembrane region" description="Helical" evidence="8">
    <location>
        <begin position="27"/>
        <end position="48"/>
    </location>
</feature>
<keyword evidence="2" id="KW-0813">Transport</keyword>
<dbReference type="InterPro" id="IPR000390">
    <property type="entry name" value="Small_drug/metabolite_transptr"/>
</dbReference>
<evidence type="ECO:0000313" key="10">
    <source>
        <dbReference type="Proteomes" id="UP000003195"/>
    </source>
</evidence>
<dbReference type="OrthoDB" id="21828at2"/>
<dbReference type="RefSeq" id="WP_006941006.1">
    <property type="nucleotide sequence ID" value="NZ_GL538184.1"/>
</dbReference>
<dbReference type="HOGENOM" id="CLU_133067_0_2_9"/>
<keyword evidence="10" id="KW-1185">Reference proteome</keyword>
<keyword evidence="6 8" id="KW-0472">Membrane</keyword>
<comment type="similarity">
    <text evidence="7">Belongs to the drug/metabolite transporter (DMT) superfamily. Small multidrug resistance (SMR) (TC 2.A.7.1) family.</text>
</comment>
<evidence type="ECO:0000256" key="1">
    <source>
        <dbReference type="ARBA" id="ARBA00004651"/>
    </source>
</evidence>
<proteinExistence type="inferred from homology"/>
<dbReference type="GO" id="GO:0022857">
    <property type="term" value="F:transmembrane transporter activity"/>
    <property type="evidence" value="ECO:0007669"/>
    <property type="project" value="InterPro"/>
</dbReference>
<dbReference type="InterPro" id="IPR045324">
    <property type="entry name" value="Small_multidrug_res"/>
</dbReference>
<dbReference type="PANTHER" id="PTHR30561:SF1">
    <property type="entry name" value="MULTIDRUG TRANSPORTER EMRE"/>
    <property type="match status" value="1"/>
</dbReference>